<dbReference type="RefSeq" id="WP_174894247.1">
    <property type="nucleotide sequence ID" value="NZ_CP054803.1"/>
</dbReference>
<dbReference type="AlphaFoldDB" id="A0A6N1MPG2"/>
<evidence type="ECO:0000313" key="1">
    <source>
        <dbReference type="EMBL" id="QKU20691.1"/>
    </source>
</evidence>
<gene>
    <name evidence="1" type="ORF">FOB19_04150</name>
</gene>
<evidence type="ECO:0000313" key="2">
    <source>
        <dbReference type="Proteomes" id="UP000509126"/>
    </source>
</evidence>
<reference evidence="1 2" key="1">
    <citation type="submission" date="2019-11" db="EMBL/GenBank/DDBJ databases">
        <title>FDA dAtabase for Regulatory Grade micrObial Sequences (FDA-ARGOS): Supporting development and validation of Infectious Disease Dx tests.</title>
        <authorList>
            <person name="Patel R."/>
            <person name="Rucinski S."/>
            <person name="Tallon L."/>
            <person name="Sadzewicz L."/>
            <person name="Vavikolanu K."/>
            <person name="Mehta A."/>
            <person name="Aluvathingal J."/>
            <person name="Nadendla S."/>
            <person name="Nandy P."/>
            <person name="Geyer C."/>
            <person name="Yan Y."/>
            <person name="Sichtig H."/>
        </authorList>
    </citation>
    <scope>NUCLEOTIDE SEQUENCE [LARGE SCALE GENOMIC DNA]</scope>
    <source>
        <strain evidence="1 2">FDAARGOS_557</strain>
    </source>
</reference>
<organism evidence="1 2">
    <name type="scientific">Acinetobacter lwoffii</name>
    <dbReference type="NCBI Taxonomy" id="28090"/>
    <lineage>
        <taxon>Bacteria</taxon>
        <taxon>Pseudomonadati</taxon>
        <taxon>Pseudomonadota</taxon>
        <taxon>Gammaproteobacteria</taxon>
        <taxon>Moraxellales</taxon>
        <taxon>Moraxellaceae</taxon>
        <taxon>Acinetobacter</taxon>
    </lineage>
</organism>
<sequence>MKKIILAGIFALSFTGCSIDTMTKAHTNVSNFDGSKEIYSQSMYVFATSGFHGAPVSLGARWTEKVKEYIAVEVVVTGDYVNLSSLYLNIDGDIKQYNPLPSATKFSAPTGQALSIKSSERSFMVPVVDIERLKSAKTVNIKVTTLSDGYFEGVILKDGRLSPGAKSLINVIDQIQK</sequence>
<protein>
    <submittedName>
        <fullName evidence="1">Uncharacterized protein</fullName>
    </submittedName>
</protein>
<dbReference type="EMBL" id="CP054803">
    <property type="protein sequence ID" value="QKU20691.1"/>
    <property type="molecule type" value="Genomic_DNA"/>
</dbReference>
<accession>A0A6N1MPG2</accession>
<dbReference type="Proteomes" id="UP000509126">
    <property type="component" value="Chromosome"/>
</dbReference>
<dbReference type="PROSITE" id="PS51257">
    <property type="entry name" value="PROKAR_LIPOPROTEIN"/>
    <property type="match status" value="1"/>
</dbReference>
<proteinExistence type="predicted"/>
<name>A0A6N1MPG2_ACILW</name>